<dbReference type="HAMAP" id="MF_01274">
    <property type="entry name" value="Pantothen_kinase_3"/>
    <property type="match status" value="1"/>
</dbReference>
<dbReference type="InterPro" id="IPR043129">
    <property type="entry name" value="ATPase_NBD"/>
</dbReference>
<accession>A0ABU5DSP2</accession>
<feature type="active site" description="Proton acceptor" evidence="16">
    <location>
        <position position="111"/>
    </location>
</feature>
<evidence type="ECO:0000256" key="11">
    <source>
        <dbReference type="ARBA" id="ARBA00022840"/>
    </source>
</evidence>
<proteinExistence type="inferred from homology"/>
<feature type="binding site" evidence="16">
    <location>
        <position position="131"/>
    </location>
    <ligand>
        <name>K(+)</name>
        <dbReference type="ChEBI" id="CHEBI:29103"/>
    </ligand>
</feature>
<comment type="caution">
    <text evidence="16">Lacks conserved residue(s) required for the propagation of feature annotation.</text>
</comment>
<dbReference type="PANTHER" id="PTHR34265">
    <property type="entry name" value="TYPE III PANTOTHENATE KINASE"/>
    <property type="match status" value="1"/>
</dbReference>
<dbReference type="NCBIfam" id="TIGR00671">
    <property type="entry name" value="baf"/>
    <property type="match status" value="1"/>
</dbReference>
<reference evidence="17 18" key="1">
    <citation type="journal article" date="2013" name="Antonie Van Leeuwenhoek">
        <title>Dongia rigui sp. nov., isolated from freshwater of a large wetland in Korea.</title>
        <authorList>
            <person name="Baik K.S."/>
            <person name="Hwang Y.M."/>
            <person name="Choi J.S."/>
            <person name="Kwon J."/>
            <person name="Seong C.N."/>
        </authorList>
    </citation>
    <scope>NUCLEOTIDE SEQUENCE [LARGE SCALE GENOMIC DNA]</scope>
    <source>
        <strain evidence="17 18">04SU4-P</strain>
    </source>
</reference>
<evidence type="ECO:0000313" key="18">
    <source>
        <dbReference type="Proteomes" id="UP001271769"/>
    </source>
</evidence>
<comment type="cofactor">
    <cofactor evidence="2">
        <name>K(+)</name>
        <dbReference type="ChEBI" id="CHEBI:29103"/>
    </cofactor>
</comment>
<dbReference type="NCBIfam" id="NF009844">
    <property type="entry name" value="PRK13318.1-2"/>
    <property type="match status" value="1"/>
</dbReference>
<dbReference type="CDD" id="cd24015">
    <property type="entry name" value="ASKHA_NBD_PanK-III"/>
    <property type="match status" value="1"/>
</dbReference>
<keyword evidence="13 16" id="KW-0173">Coenzyme A biosynthesis</keyword>
<evidence type="ECO:0000256" key="7">
    <source>
        <dbReference type="ARBA" id="ARBA00022490"/>
    </source>
</evidence>
<keyword evidence="9 16" id="KW-0547">Nucleotide-binding</keyword>
<dbReference type="NCBIfam" id="NF009855">
    <property type="entry name" value="PRK13321.1"/>
    <property type="match status" value="1"/>
</dbReference>
<dbReference type="PANTHER" id="PTHR34265:SF1">
    <property type="entry name" value="TYPE III PANTOTHENATE KINASE"/>
    <property type="match status" value="1"/>
</dbReference>
<evidence type="ECO:0000256" key="12">
    <source>
        <dbReference type="ARBA" id="ARBA00022958"/>
    </source>
</evidence>
<keyword evidence="16" id="KW-0479">Metal-binding</keyword>
<dbReference type="GO" id="GO:0004594">
    <property type="term" value="F:pantothenate kinase activity"/>
    <property type="evidence" value="ECO:0007669"/>
    <property type="project" value="UniProtKB-EC"/>
</dbReference>
<evidence type="ECO:0000256" key="5">
    <source>
        <dbReference type="ARBA" id="ARBA00011738"/>
    </source>
</evidence>
<organism evidence="17 18">
    <name type="scientific">Dongia rigui</name>
    <dbReference type="NCBI Taxonomy" id="940149"/>
    <lineage>
        <taxon>Bacteria</taxon>
        <taxon>Pseudomonadati</taxon>
        <taxon>Pseudomonadota</taxon>
        <taxon>Alphaproteobacteria</taxon>
        <taxon>Rhodospirillales</taxon>
        <taxon>Dongiaceae</taxon>
        <taxon>Dongia</taxon>
    </lineage>
</organism>
<dbReference type="Pfam" id="PF03309">
    <property type="entry name" value="Pan_kinase"/>
    <property type="match status" value="1"/>
</dbReference>
<dbReference type="InterPro" id="IPR004619">
    <property type="entry name" value="Type_III_PanK"/>
</dbReference>
<evidence type="ECO:0000256" key="13">
    <source>
        <dbReference type="ARBA" id="ARBA00022993"/>
    </source>
</evidence>
<sequence>MLLAINANNTNVKFALYDGDKAVGDWRIKTEAGRTADQYVVWLNQLLAMKGLTLKAIDAAIIATVVPQSLFHLNLLCENHLGTKPMVVGDPAVKLGIEVKMDIPMSTVGADRLANAVGGHLTYKRPLIVVDFGTATTFDVVDQGGNYIGGAIAPGIVLSVEILHSATAMLPRIVVERPGRVIGKSTTEAMQSGIFWGYVGLVEGMVKRIAEEFGGPLDVVATGGLAPLFHGNTPVITHLDPDITMRGLVEIYRRNRS</sequence>
<evidence type="ECO:0000256" key="6">
    <source>
        <dbReference type="ARBA" id="ARBA00012102"/>
    </source>
</evidence>
<keyword evidence="18" id="KW-1185">Reference proteome</keyword>
<feature type="binding site" evidence="16">
    <location>
        <begin position="6"/>
        <end position="13"/>
    </location>
    <ligand>
        <name>ATP</name>
        <dbReference type="ChEBI" id="CHEBI:30616"/>
    </ligand>
</feature>
<evidence type="ECO:0000256" key="10">
    <source>
        <dbReference type="ARBA" id="ARBA00022777"/>
    </source>
</evidence>
<feature type="binding site" evidence="16">
    <location>
        <position position="134"/>
    </location>
    <ligand>
        <name>ATP</name>
        <dbReference type="ChEBI" id="CHEBI:30616"/>
    </ligand>
</feature>
<evidence type="ECO:0000256" key="3">
    <source>
        <dbReference type="ARBA" id="ARBA00004496"/>
    </source>
</evidence>
<dbReference type="Gene3D" id="3.30.420.40">
    <property type="match status" value="2"/>
</dbReference>
<keyword evidence="11 16" id="KW-0067">ATP-binding</keyword>
<keyword evidence="10 16" id="KW-0418">Kinase</keyword>
<keyword evidence="8 16" id="KW-0808">Transferase</keyword>
<dbReference type="EC" id="2.7.1.33" evidence="6 16"/>
<comment type="pathway">
    <text evidence="4 16">Cofactor biosynthesis; coenzyme A biosynthesis; CoA from (R)-pantothenate: step 1/5.</text>
</comment>
<feature type="binding site" evidence="16">
    <location>
        <begin position="109"/>
        <end position="112"/>
    </location>
    <ligand>
        <name>substrate</name>
    </ligand>
</feature>
<evidence type="ECO:0000256" key="9">
    <source>
        <dbReference type="ARBA" id="ARBA00022741"/>
    </source>
</evidence>
<evidence type="ECO:0000256" key="4">
    <source>
        <dbReference type="ARBA" id="ARBA00005225"/>
    </source>
</evidence>
<comment type="similarity">
    <text evidence="14 16">Belongs to the type III pantothenate kinase family.</text>
</comment>
<feature type="binding site" evidence="16">
    <location>
        <position position="186"/>
    </location>
    <ligand>
        <name>substrate</name>
    </ligand>
</feature>
<dbReference type="EMBL" id="JAXCLX010000001">
    <property type="protein sequence ID" value="MDY0870407.1"/>
    <property type="molecule type" value="Genomic_DNA"/>
</dbReference>
<evidence type="ECO:0000313" key="17">
    <source>
        <dbReference type="EMBL" id="MDY0870407.1"/>
    </source>
</evidence>
<comment type="cofactor">
    <cofactor evidence="16">
        <name>NH4(+)</name>
        <dbReference type="ChEBI" id="CHEBI:28938"/>
    </cofactor>
    <cofactor evidence="16">
        <name>K(+)</name>
        <dbReference type="ChEBI" id="CHEBI:29103"/>
    </cofactor>
    <text evidence="16">A monovalent cation. Ammonium or potassium.</text>
</comment>
<comment type="caution">
    <text evidence="17">The sequence shown here is derived from an EMBL/GenBank/DDBJ whole genome shotgun (WGS) entry which is preliminary data.</text>
</comment>
<gene>
    <name evidence="16" type="primary">coaX</name>
    <name evidence="17" type="ORF">SMD31_00650</name>
</gene>
<evidence type="ECO:0000256" key="2">
    <source>
        <dbReference type="ARBA" id="ARBA00001958"/>
    </source>
</evidence>
<dbReference type="SUPFAM" id="SSF53067">
    <property type="entry name" value="Actin-like ATPase domain"/>
    <property type="match status" value="2"/>
</dbReference>
<evidence type="ECO:0000256" key="16">
    <source>
        <dbReference type="HAMAP-Rule" id="MF_01274"/>
    </source>
</evidence>
<keyword evidence="7 16" id="KW-0963">Cytoplasm</keyword>
<dbReference type="Proteomes" id="UP001271769">
    <property type="component" value="Unassembled WGS sequence"/>
</dbReference>
<evidence type="ECO:0000256" key="15">
    <source>
        <dbReference type="ARBA" id="ARBA00040883"/>
    </source>
</evidence>
<evidence type="ECO:0000256" key="8">
    <source>
        <dbReference type="ARBA" id="ARBA00022679"/>
    </source>
</evidence>
<evidence type="ECO:0000256" key="1">
    <source>
        <dbReference type="ARBA" id="ARBA00001206"/>
    </source>
</evidence>
<comment type="subcellular location">
    <subcellularLocation>
        <location evidence="3 16">Cytoplasm</location>
    </subcellularLocation>
</comment>
<evidence type="ECO:0000256" key="14">
    <source>
        <dbReference type="ARBA" id="ARBA00038036"/>
    </source>
</evidence>
<comment type="function">
    <text evidence="16">Catalyzes the phosphorylation of pantothenate (Pan), the first step in CoA biosynthesis.</text>
</comment>
<comment type="catalytic activity">
    <reaction evidence="1 16">
        <text>(R)-pantothenate + ATP = (R)-4'-phosphopantothenate + ADP + H(+)</text>
        <dbReference type="Rhea" id="RHEA:16373"/>
        <dbReference type="ChEBI" id="CHEBI:10986"/>
        <dbReference type="ChEBI" id="CHEBI:15378"/>
        <dbReference type="ChEBI" id="CHEBI:29032"/>
        <dbReference type="ChEBI" id="CHEBI:30616"/>
        <dbReference type="ChEBI" id="CHEBI:456216"/>
        <dbReference type="EC" id="2.7.1.33"/>
    </reaction>
</comment>
<keyword evidence="12 16" id="KW-0630">Potassium</keyword>
<name>A0ABU5DSP2_9PROT</name>
<comment type="subunit">
    <text evidence="5 16">Homodimer.</text>
</comment>
<dbReference type="RefSeq" id="WP_320498623.1">
    <property type="nucleotide sequence ID" value="NZ_JAXCLX010000001.1"/>
</dbReference>
<protein>
    <recommendedName>
        <fullName evidence="15 16">Type III pantothenate kinase</fullName>
        <ecNumber evidence="6 16">2.7.1.33</ecNumber>
    </recommendedName>
    <alternativeName>
        <fullName evidence="16">PanK-III</fullName>
    </alternativeName>
    <alternativeName>
        <fullName evidence="16">Pantothenic acid kinase</fullName>
    </alternativeName>
</protein>